<accession>A0A7V4XQW8</accession>
<protein>
    <submittedName>
        <fullName evidence="2">Uncharacterized protein</fullName>
    </submittedName>
</protein>
<feature type="transmembrane region" description="Helical" evidence="1">
    <location>
        <begin position="108"/>
        <end position="127"/>
    </location>
</feature>
<evidence type="ECO:0000256" key="1">
    <source>
        <dbReference type="SAM" id="Phobius"/>
    </source>
</evidence>
<keyword evidence="1" id="KW-0812">Transmembrane</keyword>
<keyword evidence="1" id="KW-1133">Transmembrane helix</keyword>
<proteinExistence type="predicted"/>
<name>A0A7V4XQW8_9BACT</name>
<keyword evidence="1" id="KW-0472">Membrane</keyword>
<sequence length="135" mass="15235">MEPKRVGRTVGVGTRVAARLLREKTAHAAANSAARAEKNIPVYAERGRRLGEGSRRFGRSVWKPFATASRVLWLEVTGLFFAIFTVFFGSNTWRFRAGWAPGPQHREFVLYAICTVLFLYFTVSSFVRAARHKKG</sequence>
<gene>
    <name evidence="2" type="ORF">ENW50_02265</name>
</gene>
<dbReference type="EMBL" id="DTKL01000015">
    <property type="protein sequence ID" value="HGY93503.1"/>
    <property type="molecule type" value="Genomic_DNA"/>
</dbReference>
<feature type="transmembrane region" description="Helical" evidence="1">
    <location>
        <begin position="71"/>
        <end position="88"/>
    </location>
</feature>
<dbReference type="AlphaFoldDB" id="A0A7V4XQW8"/>
<evidence type="ECO:0000313" key="2">
    <source>
        <dbReference type="EMBL" id="HGY93503.1"/>
    </source>
</evidence>
<organism evidence="2">
    <name type="scientific">Acidobacterium capsulatum</name>
    <dbReference type="NCBI Taxonomy" id="33075"/>
    <lineage>
        <taxon>Bacteria</taxon>
        <taxon>Pseudomonadati</taxon>
        <taxon>Acidobacteriota</taxon>
        <taxon>Terriglobia</taxon>
        <taxon>Terriglobales</taxon>
        <taxon>Acidobacteriaceae</taxon>
        <taxon>Acidobacterium</taxon>
    </lineage>
</organism>
<reference evidence="2" key="1">
    <citation type="journal article" date="2020" name="mSystems">
        <title>Genome- and Community-Level Interaction Insights into Carbon Utilization and Element Cycling Functions of Hydrothermarchaeota in Hydrothermal Sediment.</title>
        <authorList>
            <person name="Zhou Z."/>
            <person name="Liu Y."/>
            <person name="Xu W."/>
            <person name="Pan J."/>
            <person name="Luo Z.H."/>
            <person name="Li M."/>
        </authorList>
    </citation>
    <scope>NUCLEOTIDE SEQUENCE [LARGE SCALE GENOMIC DNA]</scope>
    <source>
        <strain evidence="2">SpSt-855</strain>
    </source>
</reference>
<comment type="caution">
    <text evidence="2">The sequence shown here is derived from an EMBL/GenBank/DDBJ whole genome shotgun (WGS) entry which is preliminary data.</text>
</comment>